<dbReference type="InterPro" id="IPR006553">
    <property type="entry name" value="Leu-rich_rpt_Cys-con_subtyp"/>
</dbReference>
<dbReference type="Pfam" id="PF23598">
    <property type="entry name" value="LRR_14"/>
    <property type="match status" value="2"/>
</dbReference>
<dbReference type="EMBL" id="CP093344">
    <property type="protein sequence ID" value="WOG88117.1"/>
    <property type="molecule type" value="Genomic_DNA"/>
</dbReference>
<keyword evidence="8" id="KW-1185">Reference proteome</keyword>
<dbReference type="InterPro" id="IPR032675">
    <property type="entry name" value="LRR_dom_sf"/>
</dbReference>
<dbReference type="PRINTS" id="PR00364">
    <property type="entry name" value="DISEASERSIST"/>
</dbReference>
<proteinExistence type="predicted"/>
<dbReference type="InterPro" id="IPR000157">
    <property type="entry name" value="TIR_dom"/>
</dbReference>
<dbReference type="SMART" id="SM00367">
    <property type="entry name" value="LRR_CC"/>
    <property type="match status" value="5"/>
</dbReference>
<evidence type="ECO:0000259" key="6">
    <source>
        <dbReference type="PROSITE" id="PS50104"/>
    </source>
</evidence>
<dbReference type="SUPFAM" id="SSF52540">
    <property type="entry name" value="P-loop containing nucleoside triphosphate hydrolases"/>
    <property type="match status" value="1"/>
</dbReference>
<name>A0AAF0WDT7_DAUCS</name>
<feature type="region of interest" description="Disordered" evidence="5">
    <location>
        <begin position="1"/>
        <end position="32"/>
    </location>
</feature>
<dbReference type="SMART" id="SM00369">
    <property type="entry name" value="LRR_TYP"/>
    <property type="match status" value="6"/>
</dbReference>
<dbReference type="InterPro" id="IPR055414">
    <property type="entry name" value="LRR_R13L4/SHOC2-like"/>
</dbReference>
<feature type="domain" description="TIR" evidence="6">
    <location>
        <begin position="51"/>
        <end position="216"/>
    </location>
</feature>
<dbReference type="InterPro" id="IPR002182">
    <property type="entry name" value="NB-ARC"/>
</dbReference>
<dbReference type="InterPro" id="IPR003591">
    <property type="entry name" value="Leu-rich_rpt_typical-subtyp"/>
</dbReference>
<dbReference type="InterPro" id="IPR035897">
    <property type="entry name" value="Toll_tir_struct_dom_sf"/>
</dbReference>
<evidence type="ECO:0000256" key="4">
    <source>
        <dbReference type="ARBA" id="ARBA00023027"/>
    </source>
</evidence>
<keyword evidence="4" id="KW-0520">NAD</keyword>
<keyword evidence="2" id="KW-0677">Repeat</keyword>
<dbReference type="FunFam" id="3.40.50.10140:FF:000007">
    <property type="entry name" value="Disease resistance protein (TIR-NBS-LRR class)"/>
    <property type="match status" value="1"/>
</dbReference>
<dbReference type="PROSITE" id="PS50104">
    <property type="entry name" value="TIR"/>
    <property type="match status" value="1"/>
</dbReference>
<dbReference type="SMART" id="SM00382">
    <property type="entry name" value="AAA"/>
    <property type="match status" value="1"/>
</dbReference>
<dbReference type="GO" id="GO:0051707">
    <property type="term" value="P:response to other organism"/>
    <property type="evidence" value="ECO:0007669"/>
    <property type="project" value="UniProtKB-ARBA"/>
</dbReference>
<dbReference type="GO" id="GO:0006952">
    <property type="term" value="P:defense response"/>
    <property type="evidence" value="ECO:0007669"/>
    <property type="project" value="UniProtKB-KW"/>
</dbReference>
<dbReference type="SMART" id="SM00255">
    <property type="entry name" value="TIR"/>
    <property type="match status" value="1"/>
</dbReference>
<keyword evidence="3" id="KW-0611">Plant defense</keyword>
<evidence type="ECO:0000256" key="2">
    <source>
        <dbReference type="ARBA" id="ARBA00022737"/>
    </source>
</evidence>
<dbReference type="InterPro" id="IPR027417">
    <property type="entry name" value="P-loop_NTPase"/>
</dbReference>
<feature type="compositionally biased region" description="Low complexity" evidence="5">
    <location>
        <begin position="19"/>
        <end position="32"/>
    </location>
</feature>
<dbReference type="GO" id="GO:0043531">
    <property type="term" value="F:ADP binding"/>
    <property type="evidence" value="ECO:0007669"/>
    <property type="project" value="InterPro"/>
</dbReference>
<dbReference type="Gene3D" id="3.80.10.10">
    <property type="entry name" value="Ribonuclease Inhibitor"/>
    <property type="match status" value="5"/>
</dbReference>
<evidence type="ECO:0000256" key="5">
    <source>
        <dbReference type="SAM" id="MobiDB-lite"/>
    </source>
</evidence>
<sequence length="1884" mass="213562">MSSTHTSQAPSSVTNVMPSSTGSQVASSSVSTSSATTSQTQLNFVSRSTPTQYHVFLSFRGKDTRFNFTSHLYQRLDDHGIRTFMDDPELRGGEVISDALIQAIHESMTYIVVFSENYATSSWCLNELVEILNCHKKADRLIIPVFYKIDASVVRHQIGSFKEAFEKHQVRVEMEKVNKWRLTLTEAAEFSGFYISETRSEADIINQIVDEILPNINSMDLDVAKYPVGLDSPLKVLTTLLDNGREEGFTKIGIYGMGGVGKTTLAKALFNQLLKTRSFKGSCFLANVREVSRTFKGIESLQQQFINNVLKSKNKIEVDNVEKGIMLVKERICSTKVLLLIDDVDDPRQYESLVGSFALGSVVITTTRDQDILDKIEVEPKFQYMVNELDDADSLALFTRHAFRNAEQNNTLMVLSTNILRHAGGLPLALEVFGSYLYNKSEVGWKSYIEKLQRVTENSIQQKLKISLDAIELDDPMLKKIFLDIACFFTRMEKRKLVKILETYYHFADHKIDILQKKCLVKINYNAYLGIHELEMHDLLRDMGRATVRNISPDEPGKQSRLWVSEDVYYVLKTHKGTESIEGIFADNLDHQHALEGKSFSIETFKRMSKLRFLYLKYVNLTGSFEQTFEDLRWFCWEHCPFECLPFEFYPQKLVILELPYSNMKSMWELNMVSHVFGKFCESLEEIHMSIGSLASLVSLDLLGCVKLRSLPDTICNLGVLEVLNLYGCTSLRVLPTELGNIKSLTNLIAGELCLTKLPESIGHLTKLVVLDLRYNEKLETLPNTICNLRSLEILNIERCSGLEALPMAIGNIESLKKIEVRDLTVSKLPESIGSLTKLVELDLSFNKELETLPDTVCNLRSLDILKIDGCEKLEILPDQLWKMTRLRELSARSTFKLQSFQIASSLQKLELSSSGIKALPSCVSQLSNLKEINAYGCFSLERLRLSNLKHLETLNLQYCTNLTEIQGLEELTALRQLDLVGCSGLTHIQDLEKLTSIRLLGLDGLNSLVPQRHLTKRLFQVYSEFGHRISVVLKGVHGLKSHLQWPNWMIESPYWTRASESTTMYAHLLPNESHNFMGFIICFDRYISESSRCDFSVKSTTSGFIWSEGGHGSQSKMMVMVPKSMFSITDEDHGIEFTTDNLRFLGIHLLYKTETEMIDDVEKHESSFNALKLVDPVLQDIFLDIACFFIGWHKKKVIQILETYYSNVDRAIEILQNCCLLTINDRDELNMIDLLLHIGRKIVCNNAYDEPGRHSRLWLSTDIYDVLKEHKGTDAIQGMIPHQLDSRALEGESFTMEMFTRMSKLRFLYLSKVNLAGSFEQAFQELRWFCWVHCPLKCLPSEFYPQKLVILELLHSEMRTMWEPNMVSHVFEKLTTLNMDYSLHLTTSPNFTELPCLEVLSLTGCESLEEVHKTIGSLVNLVSLGLKGCVRLRSLPDTICKLRALELLDISDCSCLEALPLALGNIQSLRALDVKNTNVPKLPDSIGHLTKLVELNLRCSRYLQTLPHTFCDLKALEALDISDCSCLEALPTGLGNIQSLKELNAENLAVLELPDSVGGLSKLVWLRLSGNKNLETLPDTICNLRSLEILDISGCEKLEILPDQLCMITSLRELIAGGATLLKRFPYVASQITLSLQKLDFSEWGLTALPSSISKLPNLENLNLKDCRCLLSIAELPLNLKWIRADGCTSMERLPNLSNLKQLEYLNLEDCSGLTEIQGLKELTSITRLHLEGCNSSLLSYILTENFFQMYSQFGNPIQIYAPFPDWISLSSECLSTMWLDVASYVSHHFSGMILCFDSSNLSDGFLVRSFPSNYMWSGRLDAYSKKSIMVIVPNSIFSVQGVDDKILLMTKDAIIHGIHHLPCKTEECSRTSQCRLQHSDSD</sequence>
<dbReference type="Pfam" id="PF01582">
    <property type="entry name" value="TIR"/>
    <property type="match status" value="1"/>
</dbReference>
<accession>A0AAF0WDT7</accession>
<evidence type="ECO:0000313" key="7">
    <source>
        <dbReference type="EMBL" id="WOG88117.1"/>
    </source>
</evidence>
<dbReference type="Gene3D" id="3.40.50.300">
    <property type="entry name" value="P-loop containing nucleotide triphosphate hydrolases"/>
    <property type="match status" value="1"/>
</dbReference>
<feature type="compositionally biased region" description="Polar residues" evidence="5">
    <location>
        <begin position="1"/>
        <end position="18"/>
    </location>
</feature>
<dbReference type="GO" id="GO:0007165">
    <property type="term" value="P:signal transduction"/>
    <property type="evidence" value="ECO:0007669"/>
    <property type="project" value="InterPro"/>
</dbReference>
<dbReference type="PANTHER" id="PTHR11017">
    <property type="entry name" value="LEUCINE-RICH REPEAT-CONTAINING PROTEIN"/>
    <property type="match status" value="1"/>
</dbReference>
<dbReference type="InterPro" id="IPR042197">
    <property type="entry name" value="Apaf_helical"/>
</dbReference>
<dbReference type="InterPro" id="IPR044974">
    <property type="entry name" value="Disease_R_plants"/>
</dbReference>
<gene>
    <name evidence="7" type="ORF">DCAR_0207351</name>
</gene>
<dbReference type="SUPFAM" id="SSF52058">
    <property type="entry name" value="L domain-like"/>
    <property type="match status" value="3"/>
</dbReference>
<dbReference type="SUPFAM" id="SSF52200">
    <property type="entry name" value="Toll/Interleukin receptor TIR domain"/>
    <property type="match status" value="1"/>
</dbReference>
<reference evidence="7" key="1">
    <citation type="journal article" date="2016" name="Nat. Genet.">
        <title>A high-quality carrot genome assembly provides new insights into carotenoid accumulation and asterid genome evolution.</title>
        <authorList>
            <person name="Iorizzo M."/>
            <person name="Ellison S."/>
            <person name="Senalik D."/>
            <person name="Zeng P."/>
            <person name="Satapoomin P."/>
            <person name="Huang J."/>
            <person name="Bowman M."/>
            <person name="Iovene M."/>
            <person name="Sanseverino W."/>
            <person name="Cavagnaro P."/>
            <person name="Yildiz M."/>
            <person name="Macko-Podgorni A."/>
            <person name="Moranska E."/>
            <person name="Grzebelus E."/>
            <person name="Grzebelus D."/>
            <person name="Ashrafi H."/>
            <person name="Zheng Z."/>
            <person name="Cheng S."/>
            <person name="Spooner D."/>
            <person name="Van Deynze A."/>
            <person name="Simon P."/>
        </authorList>
    </citation>
    <scope>NUCLEOTIDE SEQUENCE</scope>
    <source>
        <tissue evidence="7">Leaf</tissue>
    </source>
</reference>
<evidence type="ECO:0000256" key="3">
    <source>
        <dbReference type="ARBA" id="ARBA00022821"/>
    </source>
</evidence>
<dbReference type="InterPro" id="IPR058192">
    <property type="entry name" value="WHD_ROQ1-like"/>
</dbReference>
<protein>
    <recommendedName>
        <fullName evidence="6">TIR domain-containing protein</fullName>
    </recommendedName>
</protein>
<evidence type="ECO:0000313" key="8">
    <source>
        <dbReference type="Proteomes" id="UP000077755"/>
    </source>
</evidence>
<reference evidence="7" key="2">
    <citation type="submission" date="2022-03" db="EMBL/GenBank/DDBJ databases">
        <title>Draft title - Genomic analysis of global carrot germplasm unveils the trajectory of domestication and the origin of high carotenoid orange carrot.</title>
        <authorList>
            <person name="Iorizzo M."/>
            <person name="Ellison S."/>
            <person name="Senalik D."/>
            <person name="Macko-Podgorni A."/>
            <person name="Grzebelus D."/>
            <person name="Bostan H."/>
            <person name="Rolling W."/>
            <person name="Curaba J."/>
            <person name="Simon P."/>
        </authorList>
    </citation>
    <scope>NUCLEOTIDE SEQUENCE</scope>
    <source>
        <tissue evidence="7">Leaf</tissue>
    </source>
</reference>
<dbReference type="Proteomes" id="UP000077755">
    <property type="component" value="Chromosome 2"/>
</dbReference>
<dbReference type="Gene3D" id="3.40.50.10140">
    <property type="entry name" value="Toll/interleukin-1 receptor homology (TIR) domain"/>
    <property type="match status" value="1"/>
</dbReference>
<dbReference type="InterPro" id="IPR003593">
    <property type="entry name" value="AAA+_ATPase"/>
</dbReference>
<dbReference type="PANTHER" id="PTHR11017:SF568">
    <property type="entry name" value="ADP-RIBOSYL CYCLASE_CYCLIC ADP-RIBOSE HYDROLASE"/>
    <property type="match status" value="1"/>
</dbReference>
<dbReference type="Gene3D" id="1.10.8.430">
    <property type="entry name" value="Helical domain of apoptotic protease-activating factors"/>
    <property type="match status" value="1"/>
</dbReference>
<evidence type="ECO:0000256" key="1">
    <source>
        <dbReference type="ARBA" id="ARBA00022614"/>
    </source>
</evidence>
<dbReference type="Pfam" id="PF23282">
    <property type="entry name" value="WHD_ROQ1"/>
    <property type="match status" value="2"/>
</dbReference>
<dbReference type="Pfam" id="PF00931">
    <property type="entry name" value="NB-ARC"/>
    <property type="match status" value="1"/>
</dbReference>
<organism evidence="7 8">
    <name type="scientific">Daucus carota subsp. sativus</name>
    <name type="common">Carrot</name>
    <dbReference type="NCBI Taxonomy" id="79200"/>
    <lineage>
        <taxon>Eukaryota</taxon>
        <taxon>Viridiplantae</taxon>
        <taxon>Streptophyta</taxon>
        <taxon>Embryophyta</taxon>
        <taxon>Tracheophyta</taxon>
        <taxon>Spermatophyta</taxon>
        <taxon>Magnoliopsida</taxon>
        <taxon>eudicotyledons</taxon>
        <taxon>Gunneridae</taxon>
        <taxon>Pentapetalae</taxon>
        <taxon>asterids</taxon>
        <taxon>campanulids</taxon>
        <taxon>Apiales</taxon>
        <taxon>Apiaceae</taxon>
        <taxon>Apioideae</taxon>
        <taxon>Scandiceae</taxon>
        <taxon>Daucinae</taxon>
        <taxon>Daucus</taxon>
        <taxon>Daucus sect. Daucus</taxon>
    </lineage>
</organism>
<keyword evidence="1" id="KW-0433">Leucine-rich repeat</keyword>